<organism evidence="8 9">
    <name type="scientific">Paenibacillus anseongense</name>
    <dbReference type="NCBI Taxonomy" id="2682845"/>
    <lineage>
        <taxon>Bacteria</taxon>
        <taxon>Bacillati</taxon>
        <taxon>Bacillota</taxon>
        <taxon>Bacilli</taxon>
        <taxon>Bacillales</taxon>
        <taxon>Paenibacillaceae</taxon>
        <taxon>Paenibacillus</taxon>
    </lineage>
</organism>
<evidence type="ECO:0000313" key="9">
    <source>
        <dbReference type="Proteomes" id="UP000467637"/>
    </source>
</evidence>
<comment type="caution">
    <text evidence="8">The sequence shown here is derived from an EMBL/GenBank/DDBJ whole genome shotgun (WGS) entry which is preliminary data.</text>
</comment>
<dbReference type="SMART" id="SM01043">
    <property type="entry name" value="BTAD"/>
    <property type="match status" value="1"/>
</dbReference>
<evidence type="ECO:0000256" key="6">
    <source>
        <dbReference type="PROSITE-ProRule" id="PRU00169"/>
    </source>
</evidence>
<gene>
    <name evidence="8" type="ORF">GON05_34770</name>
</gene>
<dbReference type="Gene3D" id="1.25.40.10">
    <property type="entry name" value="Tetratricopeptide repeat domain"/>
    <property type="match status" value="1"/>
</dbReference>
<dbReference type="SMART" id="SM00448">
    <property type="entry name" value="REC"/>
    <property type="match status" value="1"/>
</dbReference>
<evidence type="ECO:0000256" key="2">
    <source>
        <dbReference type="ARBA" id="ARBA00023012"/>
    </source>
</evidence>
<dbReference type="PROSITE" id="PS50110">
    <property type="entry name" value="RESPONSE_REGULATORY"/>
    <property type="match status" value="1"/>
</dbReference>
<comment type="similarity">
    <text evidence="1">Belongs to the AfsR/DnrI/RedD regulatory family.</text>
</comment>
<dbReference type="SMART" id="SM00862">
    <property type="entry name" value="Trans_reg_C"/>
    <property type="match status" value="1"/>
</dbReference>
<feature type="domain" description="Response regulatory" evidence="7">
    <location>
        <begin position="3"/>
        <end position="117"/>
    </location>
</feature>
<evidence type="ECO:0000313" key="8">
    <source>
        <dbReference type="EMBL" id="MVQ39767.1"/>
    </source>
</evidence>
<keyword evidence="4" id="KW-0238">DNA-binding</keyword>
<dbReference type="Pfam" id="PF00072">
    <property type="entry name" value="Response_reg"/>
    <property type="match status" value="1"/>
</dbReference>
<feature type="modified residue" description="4-aspartylphosphate" evidence="6">
    <location>
        <position position="54"/>
    </location>
</feature>
<dbReference type="InterPro" id="IPR011006">
    <property type="entry name" value="CheY-like_superfamily"/>
</dbReference>
<dbReference type="Pfam" id="PF03704">
    <property type="entry name" value="BTAD"/>
    <property type="match status" value="1"/>
</dbReference>
<evidence type="ECO:0000256" key="4">
    <source>
        <dbReference type="ARBA" id="ARBA00023125"/>
    </source>
</evidence>
<dbReference type="SUPFAM" id="SSF46894">
    <property type="entry name" value="C-terminal effector domain of the bipartite response regulators"/>
    <property type="match status" value="1"/>
</dbReference>
<name>A0ABW9UHT7_9BACL</name>
<dbReference type="PANTHER" id="PTHR35807">
    <property type="entry name" value="TRANSCRIPTIONAL REGULATOR REDD-RELATED"/>
    <property type="match status" value="1"/>
</dbReference>
<keyword evidence="9" id="KW-1185">Reference proteome</keyword>
<evidence type="ECO:0000259" key="7">
    <source>
        <dbReference type="PROSITE" id="PS50110"/>
    </source>
</evidence>
<dbReference type="InterPro" id="IPR005158">
    <property type="entry name" value="BTAD"/>
</dbReference>
<keyword evidence="6" id="KW-0597">Phosphoprotein</keyword>
<dbReference type="InterPro" id="IPR001789">
    <property type="entry name" value="Sig_transdc_resp-reg_receiver"/>
</dbReference>
<dbReference type="Gene3D" id="1.10.10.10">
    <property type="entry name" value="Winged helix-like DNA-binding domain superfamily/Winged helix DNA-binding domain"/>
    <property type="match status" value="1"/>
</dbReference>
<evidence type="ECO:0000256" key="5">
    <source>
        <dbReference type="ARBA" id="ARBA00023163"/>
    </source>
</evidence>
<keyword evidence="3" id="KW-0805">Transcription regulation</keyword>
<keyword evidence="2" id="KW-0902">Two-component regulatory system</keyword>
<dbReference type="SUPFAM" id="SSF48452">
    <property type="entry name" value="TPR-like"/>
    <property type="match status" value="1"/>
</dbReference>
<reference evidence="8 9" key="1">
    <citation type="submission" date="2019-12" db="EMBL/GenBank/DDBJ databases">
        <authorList>
            <person name="Huq M.A."/>
        </authorList>
    </citation>
    <scope>NUCLEOTIDE SEQUENCE [LARGE SCALE GENOMIC DNA]</scope>
    <source>
        <strain evidence="8 9">MAH-34</strain>
    </source>
</reference>
<dbReference type="Gene3D" id="3.40.50.2300">
    <property type="match status" value="1"/>
</dbReference>
<dbReference type="SUPFAM" id="SSF52172">
    <property type="entry name" value="CheY-like"/>
    <property type="match status" value="1"/>
</dbReference>
<protein>
    <submittedName>
        <fullName evidence="8">Response regulator</fullName>
    </submittedName>
</protein>
<accession>A0ABW9UHT7</accession>
<sequence length="366" mass="42536">MFKVIIVEDEKPILELMKVLIGRNGHFEIVGTFSNGVEALKGLQELEPDIAFLDVEMPKMNGLELAQRLNERLEHTRIVFTTAYKDYAVDAFKVYAFDYLLKPVTPAAIERLTNRLIKLAGPAAAEEKKERRTLVRCLGGFDVRSSDGMVVRWPTRKTEELFAYLLCHLKQDISKWQLADMLWPEMPEDRGSHNLHNTIYRLKKLLKEQEIGMDIVKTNEGYLLDPLQEGLDLMEFQDAVRDGLQDLALADRACSLYRGPLLERKDYIWKSQLEESYAKHYTVLMRSLIKQEMAVEAWTKAEQRLDVYLSLYPLNEEMHQLLMDIYVSSGRQELAFKHYTSFESLYRQELGIELPKAMRDRASTYV</sequence>
<dbReference type="RefSeq" id="WP_157326091.1">
    <property type="nucleotide sequence ID" value="NZ_WSEM01000037.1"/>
</dbReference>
<dbReference type="InterPro" id="IPR001867">
    <property type="entry name" value="OmpR/PhoB-type_DNA-bd"/>
</dbReference>
<dbReference type="InterPro" id="IPR036388">
    <property type="entry name" value="WH-like_DNA-bd_sf"/>
</dbReference>
<evidence type="ECO:0000256" key="1">
    <source>
        <dbReference type="ARBA" id="ARBA00005820"/>
    </source>
</evidence>
<dbReference type="Proteomes" id="UP000467637">
    <property type="component" value="Unassembled WGS sequence"/>
</dbReference>
<dbReference type="InterPro" id="IPR016032">
    <property type="entry name" value="Sig_transdc_resp-reg_C-effctor"/>
</dbReference>
<dbReference type="EMBL" id="WSEM01000037">
    <property type="protein sequence ID" value="MVQ39767.1"/>
    <property type="molecule type" value="Genomic_DNA"/>
</dbReference>
<keyword evidence="5" id="KW-0804">Transcription</keyword>
<proteinExistence type="inferred from homology"/>
<evidence type="ECO:0000256" key="3">
    <source>
        <dbReference type="ARBA" id="ARBA00023015"/>
    </source>
</evidence>
<dbReference type="InterPro" id="IPR011990">
    <property type="entry name" value="TPR-like_helical_dom_sf"/>
</dbReference>
<dbReference type="InterPro" id="IPR051677">
    <property type="entry name" value="AfsR-DnrI-RedD_regulator"/>
</dbReference>